<sequence>MLLLLERNEKVDRSCGICKIEKPESRKGSITLLPDDSQKHPTVICQYRIF</sequence>
<dbReference type="RefSeq" id="XP_003151546.1">
    <property type="nucleotide sequence ID" value="XM_003151498.1"/>
</dbReference>
<gene>
    <name evidence="1" type="ORF">LOAG_16010</name>
</gene>
<protein>
    <submittedName>
        <fullName evidence="1">Uncharacterized protein</fullName>
    </submittedName>
</protein>
<dbReference type="CTD" id="9953506"/>
<feature type="non-terminal residue" evidence="1">
    <location>
        <position position="50"/>
    </location>
</feature>
<dbReference type="EMBL" id="JH715643">
    <property type="protein sequence ID" value="EFO12523.1"/>
    <property type="molecule type" value="Genomic_DNA"/>
</dbReference>
<dbReference type="AlphaFoldDB" id="A0A1S0TEU7"/>
<evidence type="ECO:0000313" key="1">
    <source>
        <dbReference type="EMBL" id="EFO12523.1"/>
    </source>
</evidence>
<organism evidence="1">
    <name type="scientific">Loa loa</name>
    <name type="common">Eye worm</name>
    <name type="synonym">Filaria loa</name>
    <dbReference type="NCBI Taxonomy" id="7209"/>
    <lineage>
        <taxon>Eukaryota</taxon>
        <taxon>Metazoa</taxon>
        <taxon>Ecdysozoa</taxon>
        <taxon>Nematoda</taxon>
        <taxon>Chromadorea</taxon>
        <taxon>Rhabditida</taxon>
        <taxon>Spirurina</taxon>
        <taxon>Spiruromorpha</taxon>
        <taxon>Filarioidea</taxon>
        <taxon>Onchocercidae</taxon>
        <taxon>Loa</taxon>
    </lineage>
</organism>
<dbReference type="GeneID" id="9953506"/>
<reference evidence="1" key="1">
    <citation type="submission" date="2012-04" db="EMBL/GenBank/DDBJ databases">
        <title>The Genome Sequence of Loa loa.</title>
        <authorList>
            <consortium name="The Broad Institute Genome Sequencing Platform"/>
            <consortium name="Broad Institute Genome Sequencing Center for Infectious Disease"/>
            <person name="Nutman T.B."/>
            <person name="Fink D.L."/>
            <person name="Russ C."/>
            <person name="Young S."/>
            <person name="Zeng Q."/>
            <person name="Gargeya S."/>
            <person name="Alvarado L."/>
            <person name="Berlin A."/>
            <person name="Chapman S.B."/>
            <person name="Chen Z."/>
            <person name="Freedman E."/>
            <person name="Gellesch M."/>
            <person name="Goldberg J."/>
            <person name="Griggs A."/>
            <person name="Gujja S."/>
            <person name="Heilman E.R."/>
            <person name="Heiman D."/>
            <person name="Howarth C."/>
            <person name="Mehta T."/>
            <person name="Neiman D."/>
            <person name="Pearson M."/>
            <person name="Roberts A."/>
            <person name="Saif S."/>
            <person name="Shea T."/>
            <person name="Shenoy N."/>
            <person name="Sisk P."/>
            <person name="Stolte C."/>
            <person name="Sykes S."/>
            <person name="White J."/>
            <person name="Yandava C."/>
            <person name="Haas B."/>
            <person name="Henn M.R."/>
            <person name="Nusbaum C."/>
            <person name="Birren B."/>
        </authorList>
    </citation>
    <scope>NUCLEOTIDE SEQUENCE [LARGE SCALE GENOMIC DNA]</scope>
</reference>
<dbReference type="InParanoid" id="A0A1S0TEU7"/>
<accession>A0A1S0TEU7</accession>
<dbReference type="KEGG" id="loa:LOAG_16010"/>
<name>A0A1S0TEU7_LOALO</name>
<proteinExistence type="predicted"/>